<organism evidence="3 4">
    <name type="scientific">Beauveria asiatica</name>
    <dbReference type="NCBI Taxonomy" id="1069075"/>
    <lineage>
        <taxon>Eukaryota</taxon>
        <taxon>Fungi</taxon>
        <taxon>Dikarya</taxon>
        <taxon>Ascomycota</taxon>
        <taxon>Pezizomycotina</taxon>
        <taxon>Sordariomycetes</taxon>
        <taxon>Hypocreomycetidae</taxon>
        <taxon>Hypocreales</taxon>
        <taxon>Cordycipitaceae</taxon>
        <taxon>Beauveria</taxon>
    </lineage>
</organism>
<protein>
    <recommendedName>
        <fullName evidence="2">BRCT domain-containing protein</fullName>
    </recommendedName>
</protein>
<dbReference type="AlphaFoldDB" id="A0AAW0RLN6"/>
<comment type="caution">
    <text evidence="3">The sequence shown here is derived from an EMBL/GenBank/DDBJ whole genome shotgun (WGS) entry which is preliminary data.</text>
</comment>
<proteinExistence type="predicted"/>
<gene>
    <name evidence="3" type="ORF">G3M48_007922</name>
</gene>
<dbReference type="Proteomes" id="UP001397290">
    <property type="component" value="Unassembled WGS sequence"/>
</dbReference>
<dbReference type="PROSITE" id="PS50172">
    <property type="entry name" value="BRCT"/>
    <property type="match status" value="1"/>
</dbReference>
<name>A0AAW0RLN6_9HYPO</name>
<feature type="compositionally biased region" description="Basic and acidic residues" evidence="1">
    <location>
        <begin position="128"/>
        <end position="145"/>
    </location>
</feature>
<feature type="compositionally biased region" description="Basic and acidic residues" evidence="1">
    <location>
        <begin position="192"/>
        <end position="205"/>
    </location>
</feature>
<dbReference type="InterPro" id="IPR036420">
    <property type="entry name" value="BRCT_dom_sf"/>
</dbReference>
<sequence>MANLQTFDGQHIEVAGSFLCGSQEDVRRKLRKIGVKSATKTIPWTVLVATDAAFAQGNKLVVTSKEKELPILNEEWLNACLEADAYVPPETNHYHFGQPTSLRTSSTSMPSPPASKEPTPEVDANANDEAKKAAEAEAKAAEAEAKKAAEAEAKKAAEAEAKKAAEAEAKKAAEAEAKKAAEAEAKKAAEAEAKKAAEARKRAEENPNGVNVGDQRFDQTVLGQNSKHIRDAHLGEFSDARKILLLTHPNDAELERSAQRKNYEMTIECQTSTGYLLVTDPQTSHSKLPCARAGYLVRRSDYATAAAAFQDAANTIAPSSPKTSLDGKALTDFIWWTVAYNGRLCYAYGVLDGESTPRLFARTVLKDAFGKVVDRQIDEIRESFEQPDLASLKAKRKTQSALLKLN</sequence>
<feature type="compositionally biased region" description="Low complexity" evidence="1">
    <location>
        <begin position="99"/>
        <end position="109"/>
    </location>
</feature>
<evidence type="ECO:0000313" key="4">
    <source>
        <dbReference type="Proteomes" id="UP001397290"/>
    </source>
</evidence>
<feature type="region of interest" description="Disordered" evidence="1">
    <location>
        <begin position="92"/>
        <end position="145"/>
    </location>
</feature>
<dbReference type="InterPro" id="IPR001357">
    <property type="entry name" value="BRCT_dom"/>
</dbReference>
<dbReference type="Gene3D" id="3.40.50.10190">
    <property type="entry name" value="BRCT domain"/>
    <property type="match status" value="1"/>
</dbReference>
<feature type="domain" description="BRCT" evidence="2">
    <location>
        <begin position="2"/>
        <end position="94"/>
    </location>
</feature>
<dbReference type="EMBL" id="JAAHCF010000578">
    <property type="protein sequence ID" value="KAK8142953.1"/>
    <property type="molecule type" value="Genomic_DNA"/>
</dbReference>
<evidence type="ECO:0000313" key="3">
    <source>
        <dbReference type="EMBL" id="KAK8142953.1"/>
    </source>
</evidence>
<accession>A0AAW0RLN6</accession>
<keyword evidence="4" id="KW-1185">Reference proteome</keyword>
<reference evidence="3 4" key="1">
    <citation type="submission" date="2020-02" db="EMBL/GenBank/DDBJ databases">
        <title>Comparative genomics of the hypocrealean fungal genus Beauvera.</title>
        <authorList>
            <person name="Showalter D.N."/>
            <person name="Bushley K.E."/>
            <person name="Rehner S.A."/>
        </authorList>
    </citation>
    <scope>NUCLEOTIDE SEQUENCE [LARGE SCALE GENOMIC DNA]</scope>
    <source>
        <strain evidence="3 4">ARSEF4384</strain>
    </source>
</reference>
<evidence type="ECO:0000256" key="1">
    <source>
        <dbReference type="SAM" id="MobiDB-lite"/>
    </source>
</evidence>
<feature type="region of interest" description="Disordered" evidence="1">
    <location>
        <begin position="192"/>
        <end position="214"/>
    </location>
</feature>
<evidence type="ECO:0000259" key="2">
    <source>
        <dbReference type="PROSITE" id="PS50172"/>
    </source>
</evidence>